<reference evidence="1" key="1">
    <citation type="submission" date="2021-01" db="EMBL/GenBank/DDBJ databases">
        <authorList>
            <person name="Zhang W."/>
        </authorList>
    </citation>
    <scope>NUCLEOTIDE SEQUENCE</scope>
    <source>
        <strain evidence="1">CXC10</strain>
    </source>
</reference>
<evidence type="ECO:0000313" key="1">
    <source>
        <dbReference type="EMBL" id="QYW15046.1"/>
    </source>
</evidence>
<organism evidence="1">
    <name type="scientific">Bat mastadenovirus</name>
    <dbReference type="NCBI Taxonomy" id="740971"/>
    <lineage>
        <taxon>Viruses</taxon>
        <taxon>Varidnaviria</taxon>
        <taxon>Bamfordvirae</taxon>
        <taxon>Preplasmiviricota</taxon>
        <taxon>Polisuviricotina</taxon>
        <taxon>Pharingeaviricetes</taxon>
        <taxon>Rowavirales</taxon>
        <taxon>Adenoviridae</taxon>
        <taxon>Mastadenovirus</taxon>
        <taxon>Mastadenovirus asiensse</taxon>
    </lineage>
</organism>
<name>A0A8G0W126_9ADEN</name>
<proteinExistence type="predicted"/>
<dbReference type="EMBL" id="MW597741">
    <property type="protein sequence ID" value="QYW15046.1"/>
    <property type="molecule type" value="Genomic_DNA"/>
</dbReference>
<accession>A0A8G0W126</accession>
<sequence>MPGVCLSLTSLNLIDRMDPVYCHAKVFKLYGQLHPHLTIPSTLFRDLLAMLNTFLRLEAERLGLGTYHAAAWSAHGAVRYSFCFFFTFGGPEYHYPDVERTILCSNLARRLCAWITEELRPLYPQVTGLWCVPMSNFLDEGDRYN</sequence>
<protein>
    <submittedName>
        <fullName evidence="1">E4 ORF3</fullName>
    </submittedName>
</protein>